<evidence type="ECO:0000313" key="2">
    <source>
        <dbReference type="Proteomes" id="UP001275315"/>
    </source>
</evidence>
<reference evidence="1 2" key="1">
    <citation type="submission" date="2023-10" db="EMBL/GenBank/DDBJ databases">
        <title>Virgibacillus soli CC-YMP-6 genome.</title>
        <authorList>
            <person name="Miliotis G."/>
            <person name="Sengupta P."/>
            <person name="Hameed A."/>
            <person name="Chuvochina M."/>
            <person name="Mcdonagh F."/>
            <person name="Simpson A.C."/>
            <person name="Singh N.K."/>
            <person name="Rekha P.D."/>
            <person name="Raman K."/>
            <person name="Hugenholtz P."/>
            <person name="Venkateswaran K."/>
        </authorList>
    </citation>
    <scope>NUCLEOTIDE SEQUENCE [LARGE SCALE GENOMIC DNA]</scope>
    <source>
        <strain evidence="1 2">CC-YMP-6</strain>
    </source>
</reference>
<dbReference type="Proteomes" id="UP001275315">
    <property type="component" value="Unassembled WGS sequence"/>
</dbReference>
<sequence length="46" mass="5291">MRVVEDSLSMVEDAVCVVEDSLSMVEDRGVRGRRIAFDCRRSRCAW</sequence>
<protein>
    <submittedName>
        <fullName evidence="1">Uncharacterized protein</fullName>
    </submittedName>
</protein>
<accession>A0ABU5CSP0</accession>
<organism evidence="1 2">
    <name type="scientific">Paracerasibacillus soli</name>
    <dbReference type="NCBI Taxonomy" id="480284"/>
    <lineage>
        <taxon>Bacteria</taxon>
        <taxon>Bacillati</taxon>
        <taxon>Bacillota</taxon>
        <taxon>Bacilli</taxon>
        <taxon>Bacillales</taxon>
        <taxon>Bacillaceae</taxon>
        <taxon>Paracerasibacillus</taxon>
    </lineage>
</organism>
<name>A0ABU5CSP0_9BACI</name>
<comment type="caution">
    <text evidence="1">The sequence shown here is derived from an EMBL/GenBank/DDBJ whole genome shotgun (WGS) entry which is preliminary data.</text>
</comment>
<evidence type="ECO:0000313" key="1">
    <source>
        <dbReference type="EMBL" id="MDY0409393.1"/>
    </source>
</evidence>
<dbReference type="RefSeq" id="WP_320380188.1">
    <property type="nucleotide sequence ID" value="NZ_JAWDIQ010000002.1"/>
</dbReference>
<keyword evidence="2" id="KW-1185">Reference proteome</keyword>
<proteinExistence type="predicted"/>
<gene>
    <name evidence="1" type="ORF">RWD45_13435</name>
</gene>
<dbReference type="EMBL" id="JAWDIQ010000002">
    <property type="protein sequence ID" value="MDY0409393.1"/>
    <property type="molecule type" value="Genomic_DNA"/>
</dbReference>